<dbReference type="WBParaSite" id="PS1159_v2.g7295.t1">
    <property type="protein sequence ID" value="PS1159_v2.g7295.t1"/>
    <property type="gene ID" value="PS1159_v2.g7295"/>
</dbReference>
<protein>
    <submittedName>
        <fullName evidence="2">C2H2-type domain-containing protein</fullName>
    </submittedName>
</protein>
<evidence type="ECO:0000313" key="1">
    <source>
        <dbReference type="Proteomes" id="UP000887580"/>
    </source>
</evidence>
<proteinExistence type="predicted"/>
<reference evidence="2" key="1">
    <citation type="submission" date="2022-11" db="UniProtKB">
        <authorList>
            <consortium name="WormBaseParasite"/>
        </authorList>
    </citation>
    <scope>IDENTIFICATION</scope>
</reference>
<name>A0AC35GPT9_9BILA</name>
<sequence>MDALLLPHQSFDMSGGSAMGSGEQFSGDEGFPSAEDIKPAFQSTQRAAAHQCNICNKLFISFKGLQQHAIIHTDQKPFTCEICNKSFRFKSNLFEHKSVHSTNGVAHACPYCGKACRLKGNLKKHIRTHVSSKEELEEAWKPFASNRRPPAEVPVDAIIFRSNGETAMFTPPARPRKRKLGLGNDARLWIEKIPRILPSETLDAKLERFRDMIKMLQTNGVSLKMMLEKARTIAFEKFECPMCKTVFQSRGECSEHLDLEHPLTRVERPMFCEICLKSFVDRKSLEQHESYHKRVHLLVENGELELNDPEILVPSIEDDVDNSVSDQNEQIQNQMAHLQNNDQMPQIKYDDSVPVSTDPSQIQDGHLFSHDPSQNEGGQLF</sequence>
<organism evidence="1 2">
    <name type="scientific">Panagrolaimus sp. PS1159</name>
    <dbReference type="NCBI Taxonomy" id="55785"/>
    <lineage>
        <taxon>Eukaryota</taxon>
        <taxon>Metazoa</taxon>
        <taxon>Ecdysozoa</taxon>
        <taxon>Nematoda</taxon>
        <taxon>Chromadorea</taxon>
        <taxon>Rhabditida</taxon>
        <taxon>Tylenchina</taxon>
        <taxon>Panagrolaimomorpha</taxon>
        <taxon>Panagrolaimoidea</taxon>
        <taxon>Panagrolaimidae</taxon>
        <taxon>Panagrolaimus</taxon>
    </lineage>
</organism>
<dbReference type="Proteomes" id="UP000887580">
    <property type="component" value="Unplaced"/>
</dbReference>
<accession>A0AC35GPT9</accession>
<evidence type="ECO:0000313" key="2">
    <source>
        <dbReference type="WBParaSite" id="PS1159_v2.g7295.t1"/>
    </source>
</evidence>